<name>A0A7W7HIG4_9ACTN</name>
<dbReference type="AlphaFoldDB" id="A0A7W7HIG4"/>
<comment type="caution">
    <text evidence="2">The sequence shown here is derived from an EMBL/GenBank/DDBJ whole genome shotgun (WGS) entry which is preliminary data.</text>
</comment>
<protein>
    <recommendedName>
        <fullName evidence="5">Ferric siderophore reductase C-terminal domain-containing protein</fullName>
    </recommendedName>
</protein>
<dbReference type="RefSeq" id="WP_188123222.1">
    <property type="nucleotide sequence ID" value="NZ_BOMP01000139.1"/>
</dbReference>
<evidence type="ECO:0000313" key="2">
    <source>
        <dbReference type="EMBL" id="MBB4751149.1"/>
    </source>
</evidence>
<dbReference type="Proteomes" id="UP000590511">
    <property type="component" value="Unassembled WGS sequence"/>
</dbReference>
<organism evidence="2 3">
    <name type="scientific">Actinoplanes lobatus</name>
    <dbReference type="NCBI Taxonomy" id="113568"/>
    <lineage>
        <taxon>Bacteria</taxon>
        <taxon>Bacillati</taxon>
        <taxon>Actinomycetota</taxon>
        <taxon>Actinomycetes</taxon>
        <taxon>Micromonosporales</taxon>
        <taxon>Micromonosporaceae</taxon>
        <taxon>Actinoplanes</taxon>
    </lineage>
</organism>
<evidence type="ECO:0000313" key="4">
    <source>
        <dbReference type="Proteomes" id="UP000631312"/>
    </source>
</evidence>
<reference evidence="2 3" key="1">
    <citation type="submission" date="2020-08" db="EMBL/GenBank/DDBJ databases">
        <title>Sequencing the genomes of 1000 actinobacteria strains.</title>
        <authorList>
            <person name="Klenk H.-P."/>
        </authorList>
    </citation>
    <scope>NUCLEOTIDE SEQUENCE [LARGE SCALE GENOMIC DNA]</scope>
    <source>
        <strain evidence="2 3">DSM 43150</strain>
    </source>
</reference>
<evidence type="ECO:0000313" key="1">
    <source>
        <dbReference type="EMBL" id="GIE44645.1"/>
    </source>
</evidence>
<reference evidence="1 4" key="2">
    <citation type="submission" date="2021-01" db="EMBL/GenBank/DDBJ databases">
        <title>Whole genome shotgun sequence of Actinoplanes lobatus NBRC 12513.</title>
        <authorList>
            <person name="Komaki H."/>
            <person name="Tamura T."/>
        </authorList>
    </citation>
    <scope>NUCLEOTIDE SEQUENCE [LARGE SCALE GENOMIC DNA]</scope>
    <source>
        <strain evidence="1 4">NBRC 12513</strain>
    </source>
</reference>
<dbReference type="EMBL" id="BOMP01000139">
    <property type="protein sequence ID" value="GIE44645.1"/>
    <property type="molecule type" value="Genomic_DNA"/>
</dbReference>
<dbReference type="EMBL" id="JACHNC010000001">
    <property type="protein sequence ID" value="MBB4751149.1"/>
    <property type="molecule type" value="Genomic_DNA"/>
</dbReference>
<evidence type="ECO:0008006" key="5">
    <source>
        <dbReference type="Google" id="ProtNLM"/>
    </source>
</evidence>
<dbReference type="Proteomes" id="UP000631312">
    <property type="component" value="Unassembled WGS sequence"/>
</dbReference>
<keyword evidence="4" id="KW-1185">Reference proteome</keyword>
<sequence length="260" mass="27322">MRRTSLAETVRRLAALDPDAGFDLCPPSGEGWLPLAEAAGDEALDGWLAVLVDQHGRRNVAGSVLAYHLGSAVILPTVGAMVLDGVCPDPAVGNLAIRVDGDGNVERVAVRTLAVAPVADDAALRVWWARRAVATITPLLAAVGARAPFSARNLWGVVADQVTSTALWIGQLAGLGPGAAWARAEGLAAAFTGAAPTAVRAGRPFPVRERMFQVGGTCCLNYRSVLESGPPAETYCDTCPLRDDESRRRRLEEYLDSTAA</sequence>
<accession>A0A7W7HIG4</accession>
<proteinExistence type="predicted"/>
<evidence type="ECO:0000313" key="3">
    <source>
        <dbReference type="Proteomes" id="UP000590511"/>
    </source>
</evidence>
<gene>
    <name evidence="1" type="ORF">Alo02nite_75430</name>
    <name evidence="2" type="ORF">BJ964_005310</name>
</gene>